<feature type="compositionally biased region" description="Polar residues" evidence="13">
    <location>
        <begin position="296"/>
        <end position="309"/>
    </location>
</feature>
<evidence type="ECO:0000256" key="1">
    <source>
        <dbReference type="ARBA" id="ARBA00004571"/>
    </source>
</evidence>
<protein>
    <recommendedName>
        <fullName evidence="18">Pesticin receptor</fullName>
    </recommendedName>
</protein>
<feature type="domain" description="TonB-dependent receptor plug" evidence="15">
    <location>
        <begin position="66"/>
        <end position="171"/>
    </location>
</feature>
<dbReference type="Gene3D" id="2.40.170.20">
    <property type="entry name" value="TonB-dependent receptor, beta-barrel domain"/>
    <property type="match status" value="1"/>
</dbReference>
<evidence type="ECO:0000256" key="3">
    <source>
        <dbReference type="ARBA" id="ARBA00022452"/>
    </source>
</evidence>
<dbReference type="InterPro" id="IPR000531">
    <property type="entry name" value="Beta-barrel_TonB"/>
</dbReference>
<evidence type="ECO:0000259" key="14">
    <source>
        <dbReference type="Pfam" id="PF00593"/>
    </source>
</evidence>
<dbReference type="EMBL" id="CP014544">
    <property type="protein sequence ID" value="AMO67526.1"/>
    <property type="molecule type" value="Genomic_DNA"/>
</dbReference>
<evidence type="ECO:0000256" key="11">
    <source>
        <dbReference type="PROSITE-ProRule" id="PRU01360"/>
    </source>
</evidence>
<proteinExistence type="inferred from homology"/>
<keyword evidence="6" id="KW-0408">Iron</keyword>
<dbReference type="InterPro" id="IPR036942">
    <property type="entry name" value="Beta-barrel_TonB_sf"/>
</dbReference>
<dbReference type="PANTHER" id="PTHR32552:SF81">
    <property type="entry name" value="TONB-DEPENDENT OUTER MEMBRANE RECEPTOR"/>
    <property type="match status" value="1"/>
</dbReference>
<accession>A0A127M2S4</accession>
<evidence type="ECO:0000256" key="9">
    <source>
        <dbReference type="ARBA" id="ARBA00023136"/>
    </source>
</evidence>
<dbReference type="SUPFAM" id="SSF56935">
    <property type="entry name" value="Porins"/>
    <property type="match status" value="1"/>
</dbReference>
<evidence type="ECO:0000256" key="7">
    <source>
        <dbReference type="ARBA" id="ARBA00023065"/>
    </source>
</evidence>
<comment type="subcellular location">
    <subcellularLocation>
        <location evidence="1 11">Cell outer membrane</location>
        <topology evidence="1 11">Multi-pass membrane protein</topology>
    </subcellularLocation>
</comment>
<keyword evidence="9 11" id="KW-0472">Membrane</keyword>
<dbReference type="GO" id="GO:0009279">
    <property type="term" value="C:cell outer membrane"/>
    <property type="evidence" value="ECO:0007669"/>
    <property type="project" value="UniProtKB-SubCell"/>
</dbReference>
<keyword evidence="7" id="KW-0406">Ion transport</keyword>
<keyword evidence="8 12" id="KW-0798">TonB box</keyword>
<dbReference type="Pfam" id="PF00593">
    <property type="entry name" value="TonB_dep_Rec_b-barrel"/>
    <property type="match status" value="1"/>
</dbReference>
<keyword evidence="5 11" id="KW-0812">Transmembrane</keyword>
<dbReference type="CDD" id="cd01347">
    <property type="entry name" value="ligand_gated_channel"/>
    <property type="match status" value="1"/>
</dbReference>
<dbReference type="KEGG" id="zal:AZF00_04090"/>
<keyword evidence="10 11" id="KW-0998">Cell outer membrane</keyword>
<evidence type="ECO:0000256" key="12">
    <source>
        <dbReference type="RuleBase" id="RU003357"/>
    </source>
</evidence>
<organism evidence="16 17">
    <name type="scientific">Zhongshania aliphaticivorans</name>
    <dbReference type="NCBI Taxonomy" id="1470434"/>
    <lineage>
        <taxon>Bacteria</taxon>
        <taxon>Pseudomonadati</taxon>
        <taxon>Pseudomonadota</taxon>
        <taxon>Gammaproteobacteria</taxon>
        <taxon>Cellvibrionales</taxon>
        <taxon>Spongiibacteraceae</taxon>
        <taxon>Zhongshania</taxon>
    </lineage>
</organism>
<evidence type="ECO:0000256" key="5">
    <source>
        <dbReference type="ARBA" id="ARBA00022692"/>
    </source>
</evidence>
<dbReference type="Proteomes" id="UP000074119">
    <property type="component" value="Chromosome"/>
</dbReference>
<dbReference type="InterPro" id="IPR012910">
    <property type="entry name" value="Plug_dom"/>
</dbReference>
<evidence type="ECO:0000256" key="4">
    <source>
        <dbReference type="ARBA" id="ARBA00022496"/>
    </source>
</evidence>
<dbReference type="Pfam" id="PF07715">
    <property type="entry name" value="Plug"/>
    <property type="match status" value="1"/>
</dbReference>
<evidence type="ECO:0000256" key="13">
    <source>
        <dbReference type="SAM" id="MobiDB-lite"/>
    </source>
</evidence>
<dbReference type="PROSITE" id="PS52016">
    <property type="entry name" value="TONB_DEPENDENT_REC_3"/>
    <property type="match status" value="1"/>
</dbReference>
<sequence>MLINSLLSLSLPVYSNNINNRRGLFMHKVKLNAARLLGAFLIMPSLATYAELEEVIVTAQKRAENVQDVPIAITAASASMLEKTGISGSDELTQVVPNLQFSRQVGSATPFIRGVGTKNSSVGDESSVSTYVDGVYYSSMAGSVMDFNNIERVEVLRGPQGTLFGRNATGGLIHVITKDPTHETSGLLGLSYGSYGELRTDAYASTGLTDSVAIDLSAFYLNRDKGYGDNITRGEERPGEESSSLRSKVLFDIDDNSSLVLSALRANRRSDVGIARQAAVGTTATGGGTNTGDYQDINTNQEPLADTSTDSFSGKYRRDFEHFELISTTAKTRSELNYLLDQDSGPSEVVNFYIRQYTEQFSQEFQLNSTGDGALQWTAGLYYLNADAAYDDTVVATPSANIGVDSLQETTSYAAYAQGSYDISSATKATLGARYTKDKRELSGATTVGSNVAPFTADESWTSPSWRLALDHELKDNVLLYASYSRGFKSGVYNTLVVTGSAPEPVDPEELDAYEVGFKGDFLDRSLRVNASLFYYDFQNLQLQQILGGAVFLFNVGDSEMYGAEVETQYYVTDNFDINVAVALLETEYTNFDAGPVISPKSSGSGNEQSFADLAGNEMTRAPKFTSNISANYRQDTALGEVNYNVSYYYNDGFYWEPDNRTEQDSYDVLNAEVALTTKDEAWRFRLYARNMLDSEYSYYSQQSTFGDFVSAAPPATYGVAVRYSF</sequence>
<dbReference type="InterPro" id="IPR039426">
    <property type="entry name" value="TonB-dep_rcpt-like"/>
</dbReference>
<evidence type="ECO:0000256" key="6">
    <source>
        <dbReference type="ARBA" id="ARBA00023004"/>
    </source>
</evidence>
<evidence type="ECO:0000313" key="17">
    <source>
        <dbReference type="Proteomes" id="UP000074119"/>
    </source>
</evidence>
<evidence type="ECO:0000256" key="10">
    <source>
        <dbReference type="ARBA" id="ARBA00023237"/>
    </source>
</evidence>
<dbReference type="GO" id="GO:0006826">
    <property type="term" value="P:iron ion transport"/>
    <property type="evidence" value="ECO:0007669"/>
    <property type="project" value="UniProtKB-KW"/>
</dbReference>
<dbReference type="STRING" id="1470434.AZF00_04090"/>
<feature type="domain" description="TonB-dependent receptor-like beta-barrel" evidence="14">
    <location>
        <begin position="274"/>
        <end position="691"/>
    </location>
</feature>
<evidence type="ECO:0008006" key="18">
    <source>
        <dbReference type="Google" id="ProtNLM"/>
    </source>
</evidence>
<comment type="similarity">
    <text evidence="11 12">Belongs to the TonB-dependent receptor family.</text>
</comment>
<keyword evidence="4" id="KW-0410">Iron transport</keyword>
<evidence type="ECO:0000259" key="15">
    <source>
        <dbReference type="Pfam" id="PF07715"/>
    </source>
</evidence>
<feature type="region of interest" description="Disordered" evidence="13">
    <location>
        <begin position="284"/>
        <end position="309"/>
    </location>
</feature>
<keyword evidence="3 11" id="KW-1134">Transmembrane beta strand</keyword>
<evidence type="ECO:0000256" key="8">
    <source>
        <dbReference type="ARBA" id="ARBA00023077"/>
    </source>
</evidence>
<evidence type="ECO:0000256" key="2">
    <source>
        <dbReference type="ARBA" id="ARBA00022448"/>
    </source>
</evidence>
<reference evidence="16 17" key="1">
    <citation type="submission" date="2015-12" db="EMBL/GenBank/DDBJ databases">
        <authorList>
            <person name="Shamseldin A."/>
            <person name="Moawad H."/>
            <person name="Abd El-Rahim W.M."/>
            <person name="Sadowsky M.J."/>
        </authorList>
    </citation>
    <scope>NUCLEOTIDE SEQUENCE [LARGE SCALE GENOMIC DNA]</scope>
    <source>
        <strain evidence="16 17">SM2</strain>
    </source>
</reference>
<dbReference type="PANTHER" id="PTHR32552">
    <property type="entry name" value="FERRICHROME IRON RECEPTOR-RELATED"/>
    <property type="match status" value="1"/>
</dbReference>
<evidence type="ECO:0000313" key="16">
    <source>
        <dbReference type="EMBL" id="AMO67526.1"/>
    </source>
</evidence>
<keyword evidence="2 11" id="KW-0813">Transport</keyword>
<name>A0A127M2S4_9GAMM</name>
<dbReference type="AlphaFoldDB" id="A0A127M2S4"/>
<gene>
    <name evidence="16" type="ORF">AZF00_04090</name>
</gene>